<keyword evidence="2" id="KW-1185">Reference proteome</keyword>
<proteinExistence type="predicted"/>
<organism evidence="1 2">
    <name type="scientific">Pseudoalteromonas qingdaonensis</name>
    <dbReference type="NCBI Taxonomy" id="3131913"/>
    <lineage>
        <taxon>Bacteria</taxon>
        <taxon>Pseudomonadati</taxon>
        <taxon>Pseudomonadota</taxon>
        <taxon>Gammaproteobacteria</taxon>
        <taxon>Alteromonadales</taxon>
        <taxon>Pseudoalteromonadaceae</taxon>
        <taxon>Pseudoalteromonas</taxon>
    </lineage>
</organism>
<dbReference type="RefSeq" id="WP_342676168.1">
    <property type="nucleotide sequence ID" value="NZ_JBCGCU010000002.1"/>
</dbReference>
<evidence type="ECO:0000313" key="1">
    <source>
        <dbReference type="EMBL" id="MEM0514428.1"/>
    </source>
</evidence>
<evidence type="ECO:0000313" key="2">
    <source>
        <dbReference type="Proteomes" id="UP001447008"/>
    </source>
</evidence>
<dbReference type="PROSITE" id="PS51257">
    <property type="entry name" value="PROKAR_LIPOPROTEIN"/>
    <property type="match status" value="1"/>
</dbReference>
<dbReference type="EMBL" id="JBCGCU010000002">
    <property type="protein sequence ID" value="MEM0514428.1"/>
    <property type="molecule type" value="Genomic_DNA"/>
</dbReference>
<gene>
    <name evidence="1" type="ORF">WCN91_03080</name>
</gene>
<comment type="caution">
    <text evidence="1">The sequence shown here is derived from an EMBL/GenBank/DDBJ whole genome shotgun (WGS) entry which is preliminary data.</text>
</comment>
<protein>
    <submittedName>
        <fullName evidence="1">DUF3080 family protein</fullName>
    </submittedName>
</protein>
<dbReference type="Pfam" id="PF11279">
    <property type="entry name" value="DUF3080"/>
    <property type="match status" value="1"/>
</dbReference>
<name>A0ABU9MYB2_9GAMM</name>
<accession>A0ABU9MYB2</accession>
<dbReference type="Proteomes" id="UP001447008">
    <property type="component" value="Unassembled WGS sequence"/>
</dbReference>
<reference evidence="1 2" key="1">
    <citation type="submission" date="2024-03" db="EMBL/GenBank/DDBJ databases">
        <title>Pseudoalteromonas qingdaonensis sp. nov., isolated from the intestines of marine benthic organisms.</title>
        <authorList>
            <person name="Lin X."/>
            <person name="Fang S."/>
            <person name="Hu X."/>
        </authorList>
    </citation>
    <scope>NUCLEOTIDE SEQUENCE [LARGE SCALE GENOMIC DNA]</scope>
    <source>
        <strain evidence="1 2">YIC-827</strain>
    </source>
</reference>
<dbReference type="InterPro" id="IPR021431">
    <property type="entry name" value="DUF3080"/>
</dbReference>
<sequence length="345" mass="38629">MHKLLLIFSTLILLGGCSDAPSKRYNEYQYRLGKYLPIEQQSLVRLSPWRGFDSEPLPPSQSISLLALADINHCRLASHIAAHNNQLGKLASASERFKYHIRFIQLVDPCLEHNQSTDLSAELRSALQTEKRFKIAHAKLAFNLMLSREPELNRLFTLAAVELDFNEQAGRAQSAEALTLLADMAKAIAEGNWHAIDVNTLTPALAKLNGNDYVRKLLTSARKQIALNNQLTSQLEQVSLTAEICPPGRHSDAASILHNIFNLFFIKELQGYQGQLSGALEEFTPLLTQVWQFSGKNEDGEDIEAKRAIVGTQEQANLLAQLKASSRNHVRWWQGFYAQCDISPV</sequence>